<gene>
    <name evidence="1" type="ORF">WR164_01750</name>
</gene>
<name>A0A9W6AZQ9_9LACO</name>
<sequence>MRTNFIKHIKYDLKHHYQLKQIDSGAFSVINIQNNRKAGIIAVGNKFYKALSVLCHVRIKQVSYLKPDTAFFNLTNNTIYIIKEYTQVNDEEVLGLGTQRKMYQKIVNQISKEPNPTVEFCARFNIKNKNNYQDIFNILRIDGIKIFFDKYEDWWLGL</sequence>
<dbReference type="RefSeq" id="WP_286135654.1">
    <property type="nucleotide sequence ID" value="NZ_BRPL01000002.1"/>
</dbReference>
<dbReference type="AlphaFoldDB" id="A0A9W6AZQ9"/>
<accession>A0A9W6AZQ9</accession>
<evidence type="ECO:0000313" key="2">
    <source>
        <dbReference type="Proteomes" id="UP001144204"/>
    </source>
</evidence>
<dbReference type="EMBL" id="BRPL01000002">
    <property type="protein sequence ID" value="GLB46196.1"/>
    <property type="molecule type" value="Genomic_DNA"/>
</dbReference>
<comment type="caution">
    <text evidence="1">The sequence shown here is derived from an EMBL/GenBank/DDBJ whole genome shotgun (WGS) entry which is preliminary data.</text>
</comment>
<evidence type="ECO:0000313" key="1">
    <source>
        <dbReference type="EMBL" id="GLB46196.1"/>
    </source>
</evidence>
<keyword evidence="2" id="KW-1185">Reference proteome</keyword>
<reference evidence="1" key="1">
    <citation type="submission" date="2022-07" db="EMBL/GenBank/DDBJ databases">
        <authorList>
            <person name="Kouya T."/>
            <person name="Ishiyama Y."/>
        </authorList>
    </citation>
    <scope>NUCLEOTIDE SEQUENCE</scope>
    <source>
        <strain evidence="1">WR16-4</strain>
    </source>
</reference>
<reference evidence="1" key="2">
    <citation type="journal article" date="2023" name="PLoS ONE">
        <title>Philodulcilactobacillus myokoensis gen. nov., sp. nov., a fructophilic, acidophilic, and agar-phobic lactic acid bacterium isolated from fermented vegetable extracts.</title>
        <authorList>
            <person name="Kouya T."/>
            <person name="Ishiyama Y."/>
            <person name="Ohashi S."/>
            <person name="Kumakubo R."/>
            <person name="Yamazaki T."/>
            <person name="Otaki T."/>
        </authorList>
    </citation>
    <scope>NUCLEOTIDE SEQUENCE</scope>
    <source>
        <strain evidence="1">WR16-4</strain>
    </source>
</reference>
<proteinExistence type="predicted"/>
<dbReference type="Proteomes" id="UP001144204">
    <property type="component" value="Unassembled WGS sequence"/>
</dbReference>
<organism evidence="1 2">
    <name type="scientific">Philodulcilactobacillus myokoensis</name>
    <dbReference type="NCBI Taxonomy" id="2929573"/>
    <lineage>
        <taxon>Bacteria</taxon>
        <taxon>Bacillati</taxon>
        <taxon>Bacillota</taxon>
        <taxon>Bacilli</taxon>
        <taxon>Lactobacillales</taxon>
        <taxon>Lactobacillaceae</taxon>
        <taxon>Philodulcilactobacillus</taxon>
    </lineage>
</organism>
<protein>
    <submittedName>
        <fullName evidence="1">Uncharacterized protein</fullName>
    </submittedName>
</protein>